<accession>A0A1G1ZTM3</accession>
<dbReference type="HAMAP" id="MF_00023">
    <property type="entry name" value="SmpB"/>
    <property type="match status" value="1"/>
</dbReference>
<dbReference type="GO" id="GO:0005829">
    <property type="term" value="C:cytosol"/>
    <property type="evidence" value="ECO:0007669"/>
    <property type="project" value="TreeGrafter"/>
</dbReference>
<dbReference type="GO" id="GO:0003723">
    <property type="term" value="F:RNA binding"/>
    <property type="evidence" value="ECO:0007669"/>
    <property type="project" value="UniProtKB-UniRule"/>
</dbReference>
<dbReference type="PANTHER" id="PTHR30308:SF2">
    <property type="entry name" value="SSRA-BINDING PROTEIN"/>
    <property type="match status" value="1"/>
</dbReference>
<dbReference type="NCBIfam" id="TIGR00086">
    <property type="entry name" value="smpB"/>
    <property type="match status" value="1"/>
</dbReference>
<dbReference type="GO" id="GO:0070929">
    <property type="term" value="P:trans-translation"/>
    <property type="evidence" value="ECO:0007669"/>
    <property type="project" value="UniProtKB-UniRule"/>
</dbReference>
<keyword evidence="2 3" id="KW-0694">RNA-binding</keyword>
<dbReference type="InterPro" id="IPR020081">
    <property type="entry name" value="SsrA-bd_prot_CS"/>
</dbReference>
<comment type="caution">
    <text evidence="5">The sequence shown here is derived from an EMBL/GenBank/DDBJ whole genome shotgun (WGS) entry which is preliminary data.</text>
</comment>
<evidence type="ECO:0000313" key="6">
    <source>
        <dbReference type="Proteomes" id="UP000176284"/>
    </source>
</evidence>
<reference evidence="5 6" key="1">
    <citation type="journal article" date="2016" name="Nat. Commun.">
        <title>Thousands of microbial genomes shed light on interconnected biogeochemical processes in an aquifer system.</title>
        <authorList>
            <person name="Anantharaman K."/>
            <person name="Brown C.T."/>
            <person name="Hug L.A."/>
            <person name="Sharon I."/>
            <person name="Castelle C.J."/>
            <person name="Probst A.J."/>
            <person name="Thomas B.C."/>
            <person name="Singh A."/>
            <person name="Wilkins M.J."/>
            <person name="Karaoz U."/>
            <person name="Brodie E.L."/>
            <person name="Williams K.H."/>
            <person name="Hubbard S.S."/>
            <person name="Banfield J.F."/>
        </authorList>
    </citation>
    <scope>NUCLEOTIDE SEQUENCE [LARGE SCALE GENOMIC DNA]</scope>
</reference>
<name>A0A1G1ZTM3_9BACT</name>
<organism evidence="5 6">
    <name type="scientific">Candidatus Harrisonbacteria bacterium RIFCSPLOWO2_02_FULL_45_10c</name>
    <dbReference type="NCBI Taxonomy" id="1798410"/>
    <lineage>
        <taxon>Bacteria</taxon>
        <taxon>Candidatus Harrisoniibacteriota</taxon>
    </lineage>
</organism>
<feature type="region of interest" description="Disordered" evidence="4">
    <location>
        <begin position="124"/>
        <end position="147"/>
    </location>
</feature>
<dbReference type="Proteomes" id="UP000176284">
    <property type="component" value="Unassembled WGS sequence"/>
</dbReference>
<feature type="compositionally biased region" description="Basic and acidic residues" evidence="4">
    <location>
        <begin position="127"/>
        <end position="147"/>
    </location>
</feature>
<dbReference type="CDD" id="cd09294">
    <property type="entry name" value="SmpB"/>
    <property type="match status" value="1"/>
</dbReference>
<dbReference type="AlphaFoldDB" id="A0A1G1ZTM3"/>
<dbReference type="Gene3D" id="2.40.280.10">
    <property type="match status" value="1"/>
</dbReference>
<evidence type="ECO:0000256" key="4">
    <source>
        <dbReference type="SAM" id="MobiDB-lite"/>
    </source>
</evidence>
<comment type="subcellular location">
    <subcellularLocation>
        <location evidence="3">Cytoplasm</location>
    </subcellularLocation>
    <text evidence="3">The tmRNA-SmpB complex associates with stalled 70S ribosomes.</text>
</comment>
<dbReference type="Pfam" id="PF01668">
    <property type="entry name" value="SmpB"/>
    <property type="match status" value="1"/>
</dbReference>
<dbReference type="InterPro" id="IPR000037">
    <property type="entry name" value="SsrA-bd_prot"/>
</dbReference>
<evidence type="ECO:0000256" key="1">
    <source>
        <dbReference type="ARBA" id="ARBA00022490"/>
    </source>
</evidence>
<dbReference type="STRING" id="1798410.A3H63_02175"/>
<keyword evidence="1 3" id="KW-0963">Cytoplasm</keyword>
<evidence type="ECO:0000256" key="3">
    <source>
        <dbReference type="HAMAP-Rule" id="MF_00023"/>
    </source>
</evidence>
<comment type="function">
    <text evidence="3">Required for rescue of stalled ribosomes mediated by trans-translation. Binds to transfer-messenger RNA (tmRNA), required for stable association of tmRNA with ribosomes. tmRNA and SmpB together mimic tRNA shape, replacing the anticodon stem-loop with SmpB. tmRNA is encoded by the ssrA gene; the 2 termini fold to resemble tRNA(Ala) and it encodes a 'tag peptide', a short internal open reading frame. During trans-translation Ala-aminoacylated tmRNA acts like a tRNA, entering the A-site of stalled ribosomes, displacing the stalled mRNA. The ribosome then switches to translate the ORF on the tmRNA; the nascent peptide is terminated with the 'tag peptide' encoded by the tmRNA and targeted for degradation. The ribosome is freed to recommence translation, which seems to be the essential function of trans-translation.</text>
</comment>
<sequence>MKPLAENRRAYFDYKILEKYEAGISLLGPEVKSIRSGHINLAGAFITMKPDGAFLINATIPPYQPNNTLPDYDPTRTRQLLLNKKELTYLYGKAKEGGLTIIPLAVYSKGRRIKVEIALARHKKKQDKRETIKKREFEREKRRAINE</sequence>
<dbReference type="EMBL" id="MHJM01000009">
    <property type="protein sequence ID" value="OGY68073.1"/>
    <property type="molecule type" value="Genomic_DNA"/>
</dbReference>
<dbReference type="GO" id="GO:0070930">
    <property type="term" value="P:trans-translation-dependent protein tagging"/>
    <property type="evidence" value="ECO:0007669"/>
    <property type="project" value="TreeGrafter"/>
</dbReference>
<dbReference type="SUPFAM" id="SSF74982">
    <property type="entry name" value="Small protein B (SmpB)"/>
    <property type="match status" value="1"/>
</dbReference>
<gene>
    <name evidence="3" type="primary">smpB</name>
    <name evidence="5" type="ORF">A3H63_02175</name>
</gene>
<comment type="similarity">
    <text evidence="3">Belongs to the SmpB family.</text>
</comment>
<proteinExistence type="inferred from homology"/>
<evidence type="ECO:0000256" key="2">
    <source>
        <dbReference type="ARBA" id="ARBA00022884"/>
    </source>
</evidence>
<dbReference type="PROSITE" id="PS01317">
    <property type="entry name" value="SSRP"/>
    <property type="match status" value="1"/>
</dbReference>
<protein>
    <recommendedName>
        <fullName evidence="3">SsrA-binding protein</fullName>
    </recommendedName>
    <alternativeName>
        <fullName evidence="3">Small protein B</fullName>
    </alternativeName>
</protein>
<dbReference type="NCBIfam" id="NF003843">
    <property type="entry name" value="PRK05422.1"/>
    <property type="match status" value="1"/>
</dbReference>
<dbReference type="PANTHER" id="PTHR30308">
    <property type="entry name" value="TMRNA-BINDING COMPONENT OF TRANS-TRANSLATION TAGGING COMPLEX"/>
    <property type="match status" value="1"/>
</dbReference>
<dbReference type="InterPro" id="IPR023620">
    <property type="entry name" value="SmpB"/>
</dbReference>
<evidence type="ECO:0000313" key="5">
    <source>
        <dbReference type="EMBL" id="OGY68073.1"/>
    </source>
</evidence>